<evidence type="ECO:0000313" key="2">
    <source>
        <dbReference type="Proteomes" id="UP000053989"/>
    </source>
</evidence>
<sequence>MGHHCPFRRHTKGHPDLVFVFPDRVRGSRRVRPALVALGGNSTSEPDLWTLASLIVYGSTPGARRVQTQTPRGARVQNREFCTAHRKESSYTSDIRQCIRLMKTDICSRC</sequence>
<evidence type="ECO:0000313" key="1">
    <source>
        <dbReference type="EMBL" id="KIM70016.1"/>
    </source>
</evidence>
<organism evidence="1 2">
    <name type="scientific">Scleroderma citrinum Foug A</name>
    <dbReference type="NCBI Taxonomy" id="1036808"/>
    <lineage>
        <taxon>Eukaryota</taxon>
        <taxon>Fungi</taxon>
        <taxon>Dikarya</taxon>
        <taxon>Basidiomycota</taxon>
        <taxon>Agaricomycotina</taxon>
        <taxon>Agaricomycetes</taxon>
        <taxon>Agaricomycetidae</taxon>
        <taxon>Boletales</taxon>
        <taxon>Sclerodermatineae</taxon>
        <taxon>Sclerodermataceae</taxon>
        <taxon>Scleroderma</taxon>
    </lineage>
</organism>
<name>A0A0C3EQ99_9AGAM</name>
<gene>
    <name evidence="1" type="ORF">SCLCIDRAFT_1207281</name>
</gene>
<accession>A0A0C3EQ99</accession>
<keyword evidence="2" id="KW-1185">Reference proteome</keyword>
<dbReference type="AlphaFoldDB" id="A0A0C3EQ99"/>
<dbReference type="HOGENOM" id="CLU_2172558_0_0_1"/>
<dbReference type="Proteomes" id="UP000053989">
    <property type="component" value="Unassembled WGS sequence"/>
</dbReference>
<protein>
    <submittedName>
        <fullName evidence="1">Uncharacterized protein</fullName>
    </submittedName>
</protein>
<proteinExistence type="predicted"/>
<reference evidence="1 2" key="1">
    <citation type="submission" date="2014-04" db="EMBL/GenBank/DDBJ databases">
        <authorList>
            <consortium name="DOE Joint Genome Institute"/>
            <person name="Kuo A."/>
            <person name="Kohler A."/>
            <person name="Nagy L.G."/>
            <person name="Floudas D."/>
            <person name="Copeland A."/>
            <person name="Barry K.W."/>
            <person name="Cichocki N."/>
            <person name="Veneault-Fourrey C."/>
            <person name="LaButti K."/>
            <person name="Lindquist E.A."/>
            <person name="Lipzen A."/>
            <person name="Lundell T."/>
            <person name="Morin E."/>
            <person name="Murat C."/>
            <person name="Sun H."/>
            <person name="Tunlid A."/>
            <person name="Henrissat B."/>
            <person name="Grigoriev I.V."/>
            <person name="Hibbett D.S."/>
            <person name="Martin F."/>
            <person name="Nordberg H.P."/>
            <person name="Cantor M.N."/>
            <person name="Hua S.X."/>
        </authorList>
    </citation>
    <scope>NUCLEOTIDE SEQUENCE [LARGE SCALE GENOMIC DNA]</scope>
    <source>
        <strain evidence="1 2">Foug A</strain>
    </source>
</reference>
<dbReference type="EMBL" id="KN822005">
    <property type="protein sequence ID" value="KIM70016.1"/>
    <property type="molecule type" value="Genomic_DNA"/>
</dbReference>
<dbReference type="InParanoid" id="A0A0C3EQ99"/>
<reference evidence="2" key="2">
    <citation type="submission" date="2015-01" db="EMBL/GenBank/DDBJ databases">
        <title>Evolutionary Origins and Diversification of the Mycorrhizal Mutualists.</title>
        <authorList>
            <consortium name="DOE Joint Genome Institute"/>
            <consortium name="Mycorrhizal Genomics Consortium"/>
            <person name="Kohler A."/>
            <person name="Kuo A."/>
            <person name="Nagy L.G."/>
            <person name="Floudas D."/>
            <person name="Copeland A."/>
            <person name="Barry K.W."/>
            <person name="Cichocki N."/>
            <person name="Veneault-Fourrey C."/>
            <person name="LaButti K."/>
            <person name="Lindquist E.A."/>
            <person name="Lipzen A."/>
            <person name="Lundell T."/>
            <person name="Morin E."/>
            <person name="Murat C."/>
            <person name="Riley R."/>
            <person name="Ohm R."/>
            <person name="Sun H."/>
            <person name="Tunlid A."/>
            <person name="Henrissat B."/>
            <person name="Grigoriev I.V."/>
            <person name="Hibbett D.S."/>
            <person name="Martin F."/>
        </authorList>
    </citation>
    <scope>NUCLEOTIDE SEQUENCE [LARGE SCALE GENOMIC DNA]</scope>
    <source>
        <strain evidence="2">Foug A</strain>
    </source>
</reference>